<dbReference type="AlphaFoldDB" id="A0A0D0IKC3"/>
<dbReference type="InterPro" id="IPR027479">
    <property type="entry name" value="S-Me-THD_N_sf"/>
</dbReference>
<evidence type="ECO:0000259" key="1">
    <source>
        <dbReference type="Pfam" id="PF06032"/>
    </source>
</evidence>
<comment type="caution">
    <text evidence="3">The sequence shown here is derived from an EMBL/GenBank/DDBJ whole genome shotgun (WGS) entry which is preliminary data.</text>
</comment>
<evidence type="ECO:0000313" key="4">
    <source>
        <dbReference type="Proteomes" id="UP000032120"/>
    </source>
</evidence>
<accession>A0A0D0IKC3</accession>
<proteinExistence type="predicted"/>
<evidence type="ECO:0008006" key="5">
    <source>
        <dbReference type="Google" id="ProtNLM"/>
    </source>
</evidence>
<dbReference type="Proteomes" id="UP000032120">
    <property type="component" value="Unassembled WGS sequence"/>
</dbReference>
<dbReference type="Pfam" id="PF20906">
    <property type="entry name" value="S-Me-THD_C"/>
    <property type="match status" value="1"/>
</dbReference>
<protein>
    <recommendedName>
        <fullName evidence="5">DUF917 family protein</fullName>
    </recommendedName>
</protein>
<reference evidence="3 4" key="1">
    <citation type="submission" date="2015-01" db="EMBL/GenBank/DDBJ databases">
        <title>Draft genome sequence of Leucobacter komagatae strain VKM ST2845.</title>
        <authorList>
            <person name="Karlyshev A.V."/>
            <person name="Kudryashova E.B."/>
        </authorList>
    </citation>
    <scope>NUCLEOTIDE SEQUENCE [LARGE SCALE GENOMIC DNA]</scope>
    <source>
        <strain evidence="3 4">VKM ST2845</strain>
    </source>
</reference>
<dbReference type="InterPro" id="IPR010318">
    <property type="entry name" value="S-Me-THD_N"/>
</dbReference>
<feature type="domain" description="S-Me-THD-like C-terminal" evidence="2">
    <location>
        <begin position="173"/>
        <end position="324"/>
    </location>
</feature>
<dbReference type="EMBL" id="JXSQ01000032">
    <property type="protein sequence ID" value="KIP51517.1"/>
    <property type="molecule type" value="Genomic_DNA"/>
</dbReference>
<dbReference type="SUPFAM" id="SSF160991">
    <property type="entry name" value="CV3147-like"/>
    <property type="match status" value="1"/>
</dbReference>
<dbReference type="Pfam" id="PF06032">
    <property type="entry name" value="S-Me-THD_N"/>
    <property type="match status" value="1"/>
</dbReference>
<dbReference type="InterPro" id="IPR048350">
    <property type="entry name" value="S-Me-THD-like_C"/>
</dbReference>
<dbReference type="RefSeq" id="WP_042545253.1">
    <property type="nucleotide sequence ID" value="NZ_JXSQ01000032.1"/>
</dbReference>
<evidence type="ECO:0000313" key="3">
    <source>
        <dbReference type="EMBL" id="KIP51517.1"/>
    </source>
</evidence>
<dbReference type="Gene3D" id="3.40.1610.10">
    <property type="entry name" value="CV3147-like domain"/>
    <property type="match status" value="1"/>
</dbReference>
<evidence type="ECO:0000259" key="2">
    <source>
        <dbReference type="Pfam" id="PF20906"/>
    </source>
</evidence>
<feature type="domain" description="S-Me-THD N-terminal" evidence="1">
    <location>
        <begin position="39"/>
        <end position="164"/>
    </location>
</feature>
<organism evidence="3 4">
    <name type="scientific">Leucobacter komagatae</name>
    <dbReference type="NCBI Taxonomy" id="55969"/>
    <lineage>
        <taxon>Bacteria</taxon>
        <taxon>Bacillati</taxon>
        <taxon>Actinomycetota</taxon>
        <taxon>Actinomycetes</taxon>
        <taxon>Micrococcales</taxon>
        <taxon>Microbacteriaceae</taxon>
        <taxon>Leucobacter</taxon>
    </lineage>
</organism>
<dbReference type="OrthoDB" id="3170437at2"/>
<sequence>MNALLTGPDAATLMRGARPFASGVNSAALQVLRDWAGAELGRGPVSLVSTAGLDDAATYAVVTIVGSPTALAESLPDGSEPVRAVTALERALGRPIRGIFPINTAGENAVLALASAATLGVDLVDADACGRVRPTVQDTLLTRAGLAIGPCVVVSPFGETTVIDAPTERAAAIVPRLVGASGGWAFFAGYPVTGRELREHAHAGTIQRYLDAQPGNELAGVSHRTLLRATITNIDGARPGSDRTSILMTELGKPGQAGRRIRVDADEAYLGAIADGVPLHRGPHELFVISESGEVLDPERCMPGMRVALVAVDLPAAWSTEPAKAAEGEPHAN</sequence>
<name>A0A0D0IKC3_9MICO</name>
<gene>
    <name evidence="3" type="ORF">SD72_14850</name>
</gene>
<keyword evidence="4" id="KW-1185">Reference proteome</keyword>